<dbReference type="Pfam" id="PF04317">
    <property type="entry name" value="DUF463"/>
    <property type="match status" value="1"/>
</dbReference>
<proteinExistence type="predicted"/>
<sequence>MRDSDKTFSKFMNKASRKATSLKEEGLASIAKLQNRYFCIGITGLSKSGKSTFITSLINQLMNHEKASLAGFSPVLSERLLGVKMHPLADADIPVFPYEKNYQSLTQAKWPASTTNISGCLLELRLSRAGRRLNPLKADQFSLFLEIRDYPGEWLLDLPLREMSFSRWSEQCQAQYQASPRRELIGDLFDELTQLDPLSVADETVLKSLNVKFVQFLHDCKYKHSSLSLIQPGRFLLPGTVENAELLNFVPLLGCQKYSDDMLNEAADNSYYKLCQRNYQGYVKQLVDPFYKNFFSRIDRQLVLVDVVNTLNAGPDYLDDMRQALTNITESFSYGRQNRLVQLFKPKIDKVIFAATKIDQVLSEDHDAVRQLLGVIVKQAYKSAQHEGVQPICEATAAVRSSREIEYQGDRGIAGCGENGEPIGYIHPTIPTRIPEGEQWQPFLDWQIPLLNPPQGLSYSNQDVLPHIRIDTILNELIGDKCL</sequence>
<evidence type="ECO:0000313" key="2">
    <source>
        <dbReference type="Proteomes" id="UP000250163"/>
    </source>
</evidence>
<name>A0A330LJ67_9GAMM</name>
<accession>A0A330LJ67</accession>
<dbReference type="Proteomes" id="UP000250163">
    <property type="component" value="Chromosome MORIYA"/>
</dbReference>
<reference evidence="2" key="1">
    <citation type="submission" date="2018-05" db="EMBL/GenBank/DDBJ databases">
        <authorList>
            <person name="Cea G.-C."/>
            <person name="William W."/>
        </authorList>
    </citation>
    <scope>NUCLEOTIDE SEQUENCE [LARGE SCALE GENOMIC DNA]</scope>
    <source>
        <strain evidence="2">DB21MT 5</strain>
    </source>
</reference>
<evidence type="ECO:0000313" key="1">
    <source>
        <dbReference type="EMBL" id="SQD77177.1"/>
    </source>
</evidence>
<gene>
    <name evidence="1" type="ORF">MORIYA_0699</name>
</gene>
<dbReference type="KEGG" id="mya:MORIYA_0699"/>
<dbReference type="AlphaFoldDB" id="A0A330LJ67"/>
<dbReference type="InterPro" id="IPR007413">
    <property type="entry name" value="YcjX-like"/>
</dbReference>
<organism evidence="1 2">
    <name type="scientific">Moritella yayanosii</name>
    <dbReference type="NCBI Taxonomy" id="69539"/>
    <lineage>
        <taxon>Bacteria</taxon>
        <taxon>Pseudomonadati</taxon>
        <taxon>Pseudomonadota</taxon>
        <taxon>Gammaproteobacteria</taxon>
        <taxon>Alteromonadales</taxon>
        <taxon>Moritellaceae</taxon>
        <taxon>Moritella</taxon>
    </lineage>
</organism>
<dbReference type="PANTHER" id="PTHR38605">
    <property type="entry name" value="ATPASE-RELATED"/>
    <property type="match status" value="1"/>
</dbReference>
<protein>
    <submittedName>
        <fullName evidence="1">Putative ATPase</fullName>
    </submittedName>
</protein>
<dbReference type="PANTHER" id="PTHR38605:SF1">
    <property type="entry name" value="ATPASE"/>
    <property type="match status" value="1"/>
</dbReference>
<dbReference type="EMBL" id="LS483250">
    <property type="protein sequence ID" value="SQD77177.1"/>
    <property type="molecule type" value="Genomic_DNA"/>
</dbReference>
<dbReference type="SUPFAM" id="SSF52540">
    <property type="entry name" value="P-loop containing nucleoside triphosphate hydrolases"/>
    <property type="match status" value="1"/>
</dbReference>
<dbReference type="PIRSF" id="PIRSF019381">
    <property type="entry name" value="YcjX"/>
    <property type="match status" value="1"/>
</dbReference>
<keyword evidence="2" id="KW-1185">Reference proteome</keyword>
<dbReference type="InterPro" id="IPR027417">
    <property type="entry name" value="P-loop_NTPase"/>
</dbReference>